<dbReference type="PANTHER" id="PTHR14677">
    <property type="entry name" value="ARSENITE INDUCUBLE RNA ASSOCIATED PROTEIN AIP-1-RELATED"/>
    <property type="match status" value="1"/>
</dbReference>
<dbReference type="Proteomes" id="UP000278807">
    <property type="component" value="Unassembled WGS sequence"/>
</dbReference>
<dbReference type="InterPro" id="IPR035896">
    <property type="entry name" value="AN1-like_Znf"/>
</dbReference>
<dbReference type="GO" id="GO:0043161">
    <property type="term" value="P:proteasome-mediated ubiquitin-dependent protein catabolic process"/>
    <property type="evidence" value="ECO:0007669"/>
    <property type="project" value="TreeGrafter"/>
</dbReference>
<reference evidence="10" key="1">
    <citation type="submission" date="2017-02" db="UniProtKB">
        <authorList>
            <consortium name="WormBaseParasite"/>
        </authorList>
    </citation>
    <scope>IDENTIFICATION</scope>
</reference>
<dbReference type="WBParaSite" id="HNAJ_0000017501-mRNA-1">
    <property type="protein sequence ID" value="HNAJ_0000017501-mRNA-1"/>
    <property type="gene ID" value="HNAJ_0000017501"/>
</dbReference>
<dbReference type="SUPFAM" id="SSF118310">
    <property type="entry name" value="AN1-like Zinc finger"/>
    <property type="match status" value="2"/>
</dbReference>
<reference evidence="8 9" key="2">
    <citation type="submission" date="2018-11" db="EMBL/GenBank/DDBJ databases">
        <authorList>
            <consortium name="Pathogen Informatics"/>
        </authorList>
    </citation>
    <scope>NUCLEOTIDE SEQUENCE [LARGE SCALE GENOMIC DNA]</scope>
</reference>
<protein>
    <submittedName>
        <fullName evidence="10">AN1-type domain-containing protein</fullName>
    </submittedName>
</protein>
<feature type="compositionally biased region" description="Polar residues" evidence="6">
    <location>
        <begin position="210"/>
        <end position="223"/>
    </location>
</feature>
<dbReference type="PANTHER" id="PTHR14677:SF20">
    <property type="entry name" value="ZINC FINGER AN1-TYPE CONTAINING 2A-RELATED"/>
    <property type="match status" value="1"/>
</dbReference>
<organism evidence="10">
    <name type="scientific">Rodentolepis nana</name>
    <name type="common">Dwarf tapeworm</name>
    <name type="synonym">Hymenolepis nana</name>
    <dbReference type="NCBI Taxonomy" id="102285"/>
    <lineage>
        <taxon>Eukaryota</taxon>
        <taxon>Metazoa</taxon>
        <taxon>Spiralia</taxon>
        <taxon>Lophotrochozoa</taxon>
        <taxon>Platyhelminthes</taxon>
        <taxon>Cestoda</taxon>
        <taxon>Eucestoda</taxon>
        <taxon>Cyclophyllidea</taxon>
        <taxon>Hymenolepididae</taxon>
        <taxon>Rodentolepis</taxon>
    </lineage>
</organism>
<dbReference type="Pfam" id="PF01428">
    <property type="entry name" value="zf-AN1"/>
    <property type="match status" value="2"/>
</dbReference>
<keyword evidence="4" id="KW-0862">Zinc</keyword>
<evidence type="ECO:0000256" key="1">
    <source>
        <dbReference type="ARBA" id="ARBA00022723"/>
    </source>
</evidence>
<keyword evidence="2" id="KW-0677">Repeat</keyword>
<keyword evidence="1" id="KW-0479">Metal-binding</keyword>
<dbReference type="AlphaFoldDB" id="A0A0R3T062"/>
<dbReference type="EMBL" id="UZAE01000036">
    <property type="protein sequence ID" value="VDN96035.1"/>
    <property type="molecule type" value="Genomic_DNA"/>
</dbReference>
<keyword evidence="9" id="KW-1185">Reference proteome</keyword>
<name>A0A0R3T062_RODNA</name>
<evidence type="ECO:0000256" key="5">
    <source>
        <dbReference type="PROSITE-ProRule" id="PRU00449"/>
    </source>
</evidence>
<proteinExistence type="predicted"/>
<evidence type="ECO:0000256" key="4">
    <source>
        <dbReference type="ARBA" id="ARBA00022833"/>
    </source>
</evidence>
<dbReference type="InterPro" id="IPR057357">
    <property type="entry name" value="Znf-C2H2_ZFAND2A/B"/>
</dbReference>
<keyword evidence="3 5" id="KW-0863">Zinc-finger</keyword>
<evidence type="ECO:0000256" key="3">
    <source>
        <dbReference type="ARBA" id="ARBA00022771"/>
    </source>
</evidence>
<sequence length="223" mass="24741">MLLCHLANPVFYLSLDFLPVRCSGCQKVFCKDHYKFESHSCPVGNPNNRQVPVCPLCGTPVPIGPNESADVKVGQHIDESCQSQPSRALKGKIFNNACSVPGCKKKELVPIRCSRCQLNYCLNHRNEMDHNCQGRRMSKRMNFAGAAAVRRAVAMVSIGFIHCQQSNSKTDNNNNSATLSKAQQELEDRDLALALALSLETEENSRRQRQQFPPSSESSCNVS</sequence>
<evidence type="ECO:0000313" key="10">
    <source>
        <dbReference type="WBParaSite" id="HNAJ_0000017501-mRNA-1"/>
    </source>
</evidence>
<dbReference type="SMART" id="SM00154">
    <property type="entry name" value="ZnF_AN1"/>
    <property type="match status" value="2"/>
</dbReference>
<dbReference type="InterPro" id="IPR000058">
    <property type="entry name" value="Znf_AN1"/>
</dbReference>
<dbReference type="GO" id="GO:0005783">
    <property type="term" value="C:endoplasmic reticulum"/>
    <property type="evidence" value="ECO:0007669"/>
    <property type="project" value="TreeGrafter"/>
</dbReference>
<feature type="domain" description="AN1-type" evidence="7">
    <location>
        <begin position="92"/>
        <end position="140"/>
    </location>
</feature>
<evidence type="ECO:0000259" key="7">
    <source>
        <dbReference type="PROSITE" id="PS51039"/>
    </source>
</evidence>
<dbReference type="GO" id="GO:0045047">
    <property type="term" value="P:protein targeting to ER"/>
    <property type="evidence" value="ECO:0007669"/>
    <property type="project" value="TreeGrafter"/>
</dbReference>
<gene>
    <name evidence="8" type="ORF">HNAJ_LOCUS176</name>
</gene>
<dbReference type="PROSITE" id="PS51039">
    <property type="entry name" value="ZF_AN1"/>
    <property type="match status" value="1"/>
</dbReference>
<accession>A0A0R3T062</accession>
<evidence type="ECO:0000313" key="9">
    <source>
        <dbReference type="Proteomes" id="UP000278807"/>
    </source>
</evidence>
<evidence type="ECO:0000256" key="2">
    <source>
        <dbReference type="ARBA" id="ARBA00022737"/>
    </source>
</evidence>
<evidence type="ECO:0000256" key="6">
    <source>
        <dbReference type="SAM" id="MobiDB-lite"/>
    </source>
</evidence>
<dbReference type="GO" id="GO:0008270">
    <property type="term" value="F:zinc ion binding"/>
    <property type="evidence" value="ECO:0007669"/>
    <property type="project" value="UniProtKB-KW"/>
</dbReference>
<dbReference type="STRING" id="102285.A0A0R3T062"/>
<dbReference type="OrthoDB" id="431929at2759"/>
<evidence type="ECO:0000313" key="8">
    <source>
        <dbReference type="EMBL" id="VDN96035.1"/>
    </source>
</evidence>
<feature type="region of interest" description="Disordered" evidence="6">
    <location>
        <begin position="201"/>
        <end position="223"/>
    </location>
</feature>
<dbReference type="Pfam" id="PF25403">
    <property type="entry name" value="zf-C2H2_ZFAND2"/>
    <property type="match status" value="1"/>
</dbReference>
<dbReference type="Gene3D" id="4.10.1110.10">
    <property type="entry name" value="AN1-like Zinc finger"/>
    <property type="match status" value="2"/>
</dbReference>